<accession>T1BWS2</accession>
<evidence type="ECO:0000256" key="1">
    <source>
        <dbReference type="SAM" id="MobiDB-lite"/>
    </source>
</evidence>
<reference evidence="3" key="2">
    <citation type="journal article" date="2014" name="ISME J.">
        <title>Microbial stratification in low pH oxic and suboxic macroscopic growths along an acid mine drainage.</title>
        <authorList>
            <person name="Mendez-Garcia C."/>
            <person name="Mesa V."/>
            <person name="Sprenger R.R."/>
            <person name="Richter M."/>
            <person name="Diez M.S."/>
            <person name="Solano J."/>
            <person name="Bargiela R."/>
            <person name="Golyshina O.V."/>
            <person name="Manteca A."/>
            <person name="Ramos J.L."/>
            <person name="Gallego J.R."/>
            <person name="Llorente I."/>
            <person name="Martins Dos Santos V.A."/>
            <person name="Jensen O.N."/>
            <person name="Pelaez A.I."/>
            <person name="Sanchez J."/>
            <person name="Ferrer M."/>
        </authorList>
    </citation>
    <scope>NUCLEOTIDE SEQUENCE</scope>
</reference>
<dbReference type="Gene3D" id="2.30.30.100">
    <property type="match status" value="1"/>
</dbReference>
<dbReference type="EMBL" id="AUZY01000782">
    <property type="protein sequence ID" value="EQD77421.1"/>
    <property type="molecule type" value="Genomic_DNA"/>
</dbReference>
<feature type="domain" description="Sm" evidence="2">
    <location>
        <begin position="7"/>
        <end position="71"/>
    </location>
</feature>
<comment type="caution">
    <text evidence="3">The sequence shown here is derived from an EMBL/GenBank/DDBJ whole genome shotgun (WGS) entry which is preliminary data.</text>
</comment>
<dbReference type="Pfam" id="PF01423">
    <property type="entry name" value="LSM"/>
    <property type="match status" value="1"/>
</dbReference>
<protein>
    <submittedName>
        <fullName evidence="3">SnRNP Sm protein</fullName>
    </submittedName>
</protein>
<sequence>MTETARTFLARVEGQVVFVQLRDRQVRGKLTGWDEFINLVLEDDEEVLPTGSRKPGKQVVVRGSQVTAIHATKLGPPIAEAAGQTVWSGSRGDRGGPYQARSPYGDRDRYRR</sequence>
<dbReference type="InterPro" id="IPR001163">
    <property type="entry name" value="Sm_dom_euk/arc"/>
</dbReference>
<gene>
    <name evidence="3" type="ORF">B1B_01073</name>
</gene>
<evidence type="ECO:0000259" key="2">
    <source>
        <dbReference type="SMART" id="SM00651"/>
    </source>
</evidence>
<dbReference type="AlphaFoldDB" id="T1BWS2"/>
<evidence type="ECO:0000313" key="3">
    <source>
        <dbReference type="EMBL" id="EQD77421.1"/>
    </source>
</evidence>
<dbReference type="SMART" id="SM00651">
    <property type="entry name" value="Sm"/>
    <property type="match status" value="1"/>
</dbReference>
<dbReference type="InterPro" id="IPR010920">
    <property type="entry name" value="LSM_dom_sf"/>
</dbReference>
<proteinExistence type="predicted"/>
<dbReference type="SUPFAM" id="SSF50182">
    <property type="entry name" value="Sm-like ribonucleoproteins"/>
    <property type="match status" value="1"/>
</dbReference>
<organism evidence="3">
    <name type="scientific">mine drainage metagenome</name>
    <dbReference type="NCBI Taxonomy" id="410659"/>
    <lineage>
        <taxon>unclassified sequences</taxon>
        <taxon>metagenomes</taxon>
        <taxon>ecological metagenomes</taxon>
    </lineage>
</organism>
<feature type="region of interest" description="Disordered" evidence="1">
    <location>
        <begin position="82"/>
        <end position="112"/>
    </location>
</feature>
<name>T1BWS2_9ZZZZ</name>
<reference evidence="3" key="1">
    <citation type="submission" date="2013-08" db="EMBL/GenBank/DDBJ databases">
        <authorList>
            <person name="Mendez C."/>
            <person name="Richter M."/>
            <person name="Ferrer M."/>
            <person name="Sanchez J."/>
        </authorList>
    </citation>
    <scope>NUCLEOTIDE SEQUENCE</scope>
</reference>